<evidence type="ECO:0000313" key="11">
    <source>
        <dbReference type="Proteomes" id="UP000469724"/>
    </source>
</evidence>
<comment type="caution">
    <text evidence="10">The sequence shown here is derived from an EMBL/GenBank/DDBJ whole genome shotgun (WGS) entry which is preliminary data.</text>
</comment>
<dbReference type="InterPro" id="IPR022398">
    <property type="entry name" value="Peptidase_S8_His-AS"/>
</dbReference>
<proteinExistence type="inferred from homology"/>
<evidence type="ECO:0000256" key="4">
    <source>
        <dbReference type="ARBA" id="ARBA00022825"/>
    </source>
</evidence>
<dbReference type="RefSeq" id="WP_163302705.1">
    <property type="nucleotide sequence ID" value="NZ_JAAGRQ010000054.1"/>
</dbReference>
<dbReference type="InterPro" id="IPR050131">
    <property type="entry name" value="Peptidase_S8_subtilisin-like"/>
</dbReference>
<dbReference type="PANTHER" id="PTHR43806:SF11">
    <property type="entry name" value="CEREVISIN-RELATED"/>
    <property type="match status" value="1"/>
</dbReference>
<organism evidence="10 11">
    <name type="scientific">Desulfolutivibrio sulfodismutans</name>
    <dbReference type="NCBI Taxonomy" id="63561"/>
    <lineage>
        <taxon>Bacteria</taxon>
        <taxon>Pseudomonadati</taxon>
        <taxon>Thermodesulfobacteriota</taxon>
        <taxon>Desulfovibrionia</taxon>
        <taxon>Desulfovibrionales</taxon>
        <taxon>Desulfovibrionaceae</taxon>
        <taxon>Desulfolutivibrio</taxon>
    </lineage>
</organism>
<feature type="active site" description="Charge relay system" evidence="5">
    <location>
        <position position="220"/>
    </location>
</feature>
<dbReference type="InterPro" id="IPR036852">
    <property type="entry name" value="Peptidase_S8/S53_dom_sf"/>
</dbReference>
<evidence type="ECO:0000256" key="2">
    <source>
        <dbReference type="ARBA" id="ARBA00022670"/>
    </source>
</evidence>
<sequence>MKRQHHIALVLVLSLLLLGASGAASAGDKSLRFTDVPAQALSADGKARVIVGVTVAKYADLAASAAQFKVVAPGEAKTGRQAAADTADAALAAAIAQGTDGVLSSLPAQSYTVTRTYSAFPFVAISVTQKALEALQADPRVTSIEIDAPIPVPVPVPDNGGAGSGKTKGGNTKDDSSQAAPPAAPSAKAANLNWGPPKVGADVAWTQGYTGAGWYVAILDTGIRRTHEFFSGKTIVEACYSVANNCPGNTSSAFGTGSAAHYASTYQSYDHGTHCAGIATGKKADGSVAGVAKDSNLIAIQVFSITGATSLGSYPSDQLAALNYVYSLRNSYSIAAASMSLGSGEYSSACDSDSRKAAIDLLRSVNIATTIATGNDEYCGYIGIPACISTSIAVGSSTSDDLESYFNNWHATLQTLFAPGTGIYSSTGGSDTSYESWNGTSMATPHVAGAWAILRQNRPNDSVSTILSRVLAGGVTMTTGCGTGETKPRLYIPGALLGGSTGAQGTNTLLLLGE</sequence>
<keyword evidence="2 5" id="KW-0645">Protease</keyword>
<gene>
    <name evidence="10" type="ORF">G3N56_12855</name>
</gene>
<accession>A0A7K3NN55</accession>
<dbReference type="PROSITE" id="PS00136">
    <property type="entry name" value="SUBTILASE_ASP"/>
    <property type="match status" value="1"/>
</dbReference>
<feature type="compositionally biased region" description="Low complexity" evidence="7">
    <location>
        <begin position="177"/>
        <end position="190"/>
    </location>
</feature>
<dbReference type="PROSITE" id="PS00138">
    <property type="entry name" value="SUBTILASE_SER"/>
    <property type="match status" value="1"/>
</dbReference>
<dbReference type="PRINTS" id="PR00723">
    <property type="entry name" value="SUBTILISIN"/>
</dbReference>
<feature type="chain" id="PRO_5029568886" evidence="8">
    <location>
        <begin position="27"/>
        <end position="514"/>
    </location>
</feature>
<name>A0A7K3NN55_9BACT</name>
<evidence type="ECO:0000256" key="1">
    <source>
        <dbReference type="ARBA" id="ARBA00011073"/>
    </source>
</evidence>
<evidence type="ECO:0000256" key="8">
    <source>
        <dbReference type="SAM" id="SignalP"/>
    </source>
</evidence>
<dbReference type="PROSITE" id="PS00137">
    <property type="entry name" value="SUBTILASE_HIS"/>
    <property type="match status" value="1"/>
</dbReference>
<dbReference type="GO" id="GO:0006508">
    <property type="term" value="P:proteolysis"/>
    <property type="evidence" value="ECO:0007669"/>
    <property type="project" value="UniProtKB-KW"/>
</dbReference>
<dbReference type="EMBL" id="JAAGRQ010000054">
    <property type="protein sequence ID" value="NDY57620.1"/>
    <property type="molecule type" value="Genomic_DNA"/>
</dbReference>
<comment type="similarity">
    <text evidence="1 5 6">Belongs to the peptidase S8 family.</text>
</comment>
<dbReference type="InterPro" id="IPR023827">
    <property type="entry name" value="Peptidase_S8_Asp-AS"/>
</dbReference>
<feature type="domain" description="Peptidase S8/S53" evidence="9">
    <location>
        <begin position="211"/>
        <end position="466"/>
    </location>
</feature>
<protein>
    <submittedName>
        <fullName evidence="10">S8 family serine peptidase</fullName>
    </submittedName>
</protein>
<dbReference type="InterPro" id="IPR015500">
    <property type="entry name" value="Peptidase_S8_subtilisin-rel"/>
</dbReference>
<evidence type="ECO:0000256" key="3">
    <source>
        <dbReference type="ARBA" id="ARBA00022801"/>
    </source>
</evidence>
<dbReference type="Proteomes" id="UP000469724">
    <property type="component" value="Unassembled WGS sequence"/>
</dbReference>
<dbReference type="InterPro" id="IPR037045">
    <property type="entry name" value="S8pro/Inhibitor_I9_sf"/>
</dbReference>
<keyword evidence="4 5" id="KW-0720">Serine protease</keyword>
<reference evidence="10 11" key="1">
    <citation type="submission" date="2020-02" db="EMBL/GenBank/DDBJ databases">
        <title>Comparative genomics of sulfur disproportionating microorganisms.</title>
        <authorList>
            <person name="Ward L.M."/>
            <person name="Bertran E."/>
            <person name="Johnston D.T."/>
        </authorList>
    </citation>
    <scope>NUCLEOTIDE SEQUENCE [LARGE SCALE GENOMIC DNA]</scope>
    <source>
        <strain evidence="10 11">DSM 3696</strain>
    </source>
</reference>
<keyword evidence="8" id="KW-0732">Signal</keyword>
<dbReference type="InterPro" id="IPR023828">
    <property type="entry name" value="Peptidase_S8_Ser-AS"/>
</dbReference>
<evidence type="ECO:0000256" key="6">
    <source>
        <dbReference type="RuleBase" id="RU003355"/>
    </source>
</evidence>
<dbReference type="GO" id="GO:0004252">
    <property type="term" value="F:serine-type endopeptidase activity"/>
    <property type="evidence" value="ECO:0007669"/>
    <property type="project" value="UniProtKB-UniRule"/>
</dbReference>
<evidence type="ECO:0000259" key="9">
    <source>
        <dbReference type="Pfam" id="PF00082"/>
    </source>
</evidence>
<keyword evidence="3 5" id="KW-0378">Hydrolase</keyword>
<dbReference type="Gene3D" id="3.30.70.80">
    <property type="entry name" value="Peptidase S8 propeptide/proteinase inhibitor I9"/>
    <property type="match status" value="1"/>
</dbReference>
<dbReference type="PANTHER" id="PTHR43806">
    <property type="entry name" value="PEPTIDASE S8"/>
    <property type="match status" value="1"/>
</dbReference>
<dbReference type="SUPFAM" id="SSF52743">
    <property type="entry name" value="Subtilisin-like"/>
    <property type="match status" value="1"/>
</dbReference>
<dbReference type="Pfam" id="PF00082">
    <property type="entry name" value="Peptidase_S8"/>
    <property type="match status" value="1"/>
</dbReference>
<dbReference type="Gene3D" id="3.40.50.200">
    <property type="entry name" value="Peptidase S8/S53 domain"/>
    <property type="match status" value="1"/>
</dbReference>
<feature type="active site" description="Charge relay system" evidence="5">
    <location>
        <position position="441"/>
    </location>
</feature>
<evidence type="ECO:0000256" key="7">
    <source>
        <dbReference type="SAM" id="MobiDB-lite"/>
    </source>
</evidence>
<feature type="region of interest" description="Disordered" evidence="7">
    <location>
        <begin position="152"/>
        <end position="192"/>
    </location>
</feature>
<dbReference type="PROSITE" id="PS51892">
    <property type="entry name" value="SUBTILASE"/>
    <property type="match status" value="1"/>
</dbReference>
<evidence type="ECO:0000313" key="10">
    <source>
        <dbReference type="EMBL" id="NDY57620.1"/>
    </source>
</evidence>
<dbReference type="AlphaFoldDB" id="A0A7K3NN55"/>
<feature type="active site" description="Charge relay system" evidence="5">
    <location>
        <position position="271"/>
    </location>
</feature>
<feature type="signal peptide" evidence="8">
    <location>
        <begin position="1"/>
        <end position="26"/>
    </location>
</feature>
<keyword evidence="11" id="KW-1185">Reference proteome</keyword>
<evidence type="ECO:0000256" key="5">
    <source>
        <dbReference type="PROSITE-ProRule" id="PRU01240"/>
    </source>
</evidence>
<dbReference type="InterPro" id="IPR000209">
    <property type="entry name" value="Peptidase_S8/S53_dom"/>
</dbReference>